<dbReference type="EMBL" id="BEZZ01001308">
    <property type="protein sequence ID" value="GCC17353.1"/>
    <property type="molecule type" value="Genomic_DNA"/>
</dbReference>
<sequence length="233" mass="25550">MSALSLPLVDQSGWEASRINNLPDAAVVTTRSVKSNICSYRDTRRSTSTLSDEGSAKPEAYLTLSENSGVAAKITEPEGQKEADVTPVMESADRTANPPAEGSIITKTFYNKSFHKTNKRTVSSIPKDIRLPGEKDNINVLDNNPESIVVPPSHDRTTRGRNTLPCRWAAVQILQHTLSERQSFCKTSKALASNQDLSNQMFAMPEDGRISLNCLSLSQMQRCYADGDGRVSM</sequence>
<dbReference type="AlphaFoldDB" id="A0A401RGS9"/>
<reference evidence="2 3" key="1">
    <citation type="journal article" date="2018" name="Nat. Ecol. Evol.">
        <title>Shark genomes provide insights into elasmobranch evolution and the origin of vertebrates.</title>
        <authorList>
            <person name="Hara Y"/>
            <person name="Yamaguchi K"/>
            <person name="Onimaru K"/>
            <person name="Kadota M"/>
            <person name="Koyanagi M"/>
            <person name="Keeley SD"/>
            <person name="Tatsumi K"/>
            <person name="Tanaka K"/>
            <person name="Motone F"/>
            <person name="Kageyama Y"/>
            <person name="Nozu R"/>
            <person name="Adachi N"/>
            <person name="Nishimura O"/>
            <person name="Nakagawa R"/>
            <person name="Tanegashima C"/>
            <person name="Kiyatake I"/>
            <person name="Matsumoto R"/>
            <person name="Murakumo K"/>
            <person name="Nishida K"/>
            <person name="Terakita A"/>
            <person name="Kuratani S"/>
            <person name="Sato K"/>
            <person name="Hyodo S Kuraku.S."/>
        </authorList>
    </citation>
    <scope>NUCLEOTIDE SEQUENCE [LARGE SCALE GENOMIC DNA]</scope>
</reference>
<gene>
    <name evidence="2" type="ORF">chiPu_0017535</name>
</gene>
<proteinExistence type="predicted"/>
<organism evidence="2 3">
    <name type="scientific">Chiloscyllium punctatum</name>
    <name type="common">Brownbanded bambooshark</name>
    <name type="synonym">Hemiscyllium punctatum</name>
    <dbReference type="NCBI Taxonomy" id="137246"/>
    <lineage>
        <taxon>Eukaryota</taxon>
        <taxon>Metazoa</taxon>
        <taxon>Chordata</taxon>
        <taxon>Craniata</taxon>
        <taxon>Vertebrata</taxon>
        <taxon>Chondrichthyes</taxon>
        <taxon>Elasmobranchii</taxon>
        <taxon>Galeomorphii</taxon>
        <taxon>Galeoidea</taxon>
        <taxon>Orectolobiformes</taxon>
        <taxon>Hemiscylliidae</taxon>
        <taxon>Chiloscyllium</taxon>
    </lineage>
</organism>
<keyword evidence="3" id="KW-1185">Reference proteome</keyword>
<protein>
    <submittedName>
        <fullName evidence="2">Uncharacterized protein</fullName>
    </submittedName>
</protein>
<name>A0A401RGS9_CHIPU</name>
<accession>A0A401RGS9</accession>
<evidence type="ECO:0000313" key="2">
    <source>
        <dbReference type="EMBL" id="GCC17353.1"/>
    </source>
</evidence>
<feature type="region of interest" description="Disordered" evidence="1">
    <location>
        <begin position="76"/>
        <end position="102"/>
    </location>
</feature>
<evidence type="ECO:0000256" key="1">
    <source>
        <dbReference type="SAM" id="MobiDB-lite"/>
    </source>
</evidence>
<evidence type="ECO:0000313" key="3">
    <source>
        <dbReference type="Proteomes" id="UP000287033"/>
    </source>
</evidence>
<comment type="caution">
    <text evidence="2">The sequence shown here is derived from an EMBL/GenBank/DDBJ whole genome shotgun (WGS) entry which is preliminary data.</text>
</comment>
<dbReference type="Proteomes" id="UP000287033">
    <property type="component" value="Unassembled WGS sequence"/>
</dbReference>